<dbReference type="InterPro" id="IPR041233">
    <property type="entry name" value="Melibiase_C"/>
</dbReference>
<gene>
    <name evidence="11" type="ORF">ACFSUF_01855</name>
</gene>
<comment type="catalytic activity">
    <reaction evidence="8">
        <text>Hydrolysis of terminal, non-reducing alpha-D-galactose residues in alpha-D-galactosides, including galactose oligosaccharides, galactomannans and galactolipids.</text>
        <dbReference type="EC" id="3.2.1.22"/>
    </reaction>
</comment>
<evidence type="ECO:0000256" key="1">
    <source>
        <dbReference type="ARBA" id="ARBA00009743"/>
    </source>
</evidence>
<dbReference type="CDD" id="cd14792">
    <property type="entry name" value="GH27"/>
    <property type="match status" value="1"/>
</dbReference>
<evidence type="ECO:0000256" key="4">
    <source>
        <dbReference type="ARBA" id="ARBA00023001"/>
    </source>
</evidence>
<comment type="caution">
    <text evidence="11">The sequence shown here is derived from an EMBL/GenBank/DDBJ whole genome shotgun (WGS) entry which is preliminary data.</text>
</comment>
<keyword evidence="7" id="KW-0624">Polysaccharide degradation</keyword>
<dbReference type="Pfam" id="PF17801">
    <property type="entry name" value="Melibiase_C"/>
    <property type="match status" value="1"/>
</dbReference>
<organism evidence="11 12">
    <name type="scientific">Paenibacillus gansuensis</name>
    <dbReference type="NCBI Taxonomy" id="306542"/>
    <lineage>
        <taxon>Bacteria</taxon>
        <taxon>Bacillati</taxon>
        <taxon>Bacillota</taxon>
        <taxon>Bacilli</taxon>
        <taxon>Bacillales</taxon>
        <taxon>Paenibacillaceae</taxon>
        <taxon>Paenibacillus</taxon>
    </lineage>
</organism>
<dbReference type="SUPFAM" id="SSF81296">
    <property type="entry name" value="E set domains"/>
    <property type="match status" value="6"/>
</dbReference>
<keyword evidence="8" id="KW-1015">Disulfide bond</keyword>
<feature type="domain" description="Carbohydrate binding X2" evidence="9">
    <location>
        <begin position="1207"/>
        <end position="1280"/>
    </location>
</feature>
<dbReference type="Gene3D" id="2.60.40.1180">
    <property type="entry name" value="Golgi alpha-mannosidase II"/>
    <property type="match status" value="1"/>
</dbReference>
<dbReference type="EMBL" id="JBHUME010000002">
    <property type="protein sequence ID" value="MFD2611166.1"/>
    <property type="molecule type" value="Genomic_DNA"/>
</dbReference>
<feature type="domain" description="Carbohydrate binding X2" evidence="9">
    <location>
        <begin position="497"/>
        <end position="578"/>
    </location>
</feature>
<name>A0ABW5P7E1_9BACL</name>
<dbReference type="SUPFAM" id="SSF51011">
    <property type="entry name" value="Glycosyl hydrolase domain"/>
    <property type="match status" value="1"/>
</dbReference>
<feature type="domain" description="Carbohydrate binding X2" evidence="9">
    <location>
        <begin position="590"/>
        <end position="670"/>
    </location>
</feature>
<dbReference type="InterPro" id="IPR013780">
    <property type="entry name" value="Glyco_hydro_b"/>
</dbReference>
<proteinExistence type="inferred from homology"/>
<evidence type="ECO:0000313" key="11">
    <source>
        <dbReference type="EMBL" id="MFD2611166.1"/>
    </source>
</evidence>
<keyword evidence="5" id="KW-0119">Carbohydrate metabolism</keyword>
<dbReference type="Pfam" id="PF03442">
    <property type="entry name" value="CBM_X2"/>
    <property type="match status" value="6"/>
</dbReference>
<dbReference type="InterPro" id="IPR013785">
    <property type="entry name" value="Aldolase_TIM"/>
</dbReference>
<dbReference type="Proteomes" id="UP001597541">
    <property type="component" value="Unassembled WGS sequence"/>
</dbReference>
<evidence type="ECO:0000259" key="9">
    <source>
        <dbReference type="Pfam" id="PF03442"/>
    </source>
</evidence>
<dbReference type="InterPro" id="IPR002241">
    <property type="entry name" value="Glyco_hydro_27"/>
</dbReference>
<keyword evidence="12" id="KW-1185">Reference proteome</keyword>
<keyword evidence="6 8" id="KW-0326">Glycosidase</keyword>
<dbReference type="PRINTS" id="PR00740">
    <property type="entry name" value="GLHYDRLASE27"/>
</dbReference>
<feature type="domain" description="Alpha galactosidase C-terminal" evidence="10">
    <location>
        <begin position="370"/>
        <end position="444"/>
    </location>
</feature>
<dbReference type="PANTHER" id="PTHR11452">
    <property type="entry name" value="ALPHA-GALACTOSIDASE/ALPHA-N-ACETYLGALACTOSAMINIDASE"/>
    <property type="match status" value="1"/>
</dbReference>
<feature type="domain" description="Carbohydrate binding X2" evidence="9">
    <location>
        <begin position="806"/>
        <end position="886"/>
    </location>
</feature>
<dbReference type="SUPFAM" id="SSF51445">
    <property type="entry name" value="(Trans)glycosidases"/>
    <property type="match status" value="1"/>
</dbReference>
<evidence type="ECO:0000256" key="2">
    <source>
        <dbReference type="ARBA" id="ARBA00022729"/>
    </source>
</evidence>
<dbReference type="InterPro" id="IPR013783">
    <property type="entry name" value="Ig-like_fold"/>
</dbReference>
<comment type="similarity">
    <text evidence="1 8">Belongs to the glycosyl hydrolase 27 family.</text>
</comment>
<dbReference type="Pfam" id="PF16499">
    <property type="entry name" value="Melibiase_2"/>
    <property type="match status" value="2"/>
</dbReference>
<feature type="domain" description="Carbohydrate binding X2" evidence="9">
    <location>
        <begin position="992"/>
        <end position="1073"/>
    </location>
</feature>
<dbReference type="Pfam" id="PF05345">
    <property type="entry name" value="He_PIG"/>
    <property type="match status" value="1"/>
</dbReference>
<dbReference type="EC" id="3.2.1.22" evidence="8"/>
<keyword evidence="4" id="KW-0136">Cellulose degradation</keyword>
<evidence type="ECO:0000256" key="8">
    <source>
        <dbReference type="RuleBase" id="RU361168"/>
    </source>
</evidence>
<evidence type="ECO:0000256" key="5">
    <source>
        <dbReference type="ARBA" id="ARBA00023277"/>
    </source>
</evidence>
<evidence type="ECO:0000313" key="12">
    <source>
        <dbReference type="Proteomes" id="UP001597541"/>
    </source>
</evidence>
<evidence type="ECO:0000256" key="6">
    <source>
        <dbReference type="ARBA" id="ARBA00023295"/>
    </source>
</evidence>
<dbReference type="InterPro" id="IPR017853">
    <property type="entry name" value="GH"/>
</dbReference>
<dbReference type="InterPro" id="IPR014756">
    <property type="entry name" value="Ig_E-set"/>
</dbReference>
<evidence type="ECO:0000256" key="3">
    <source>
        <dbReference type="ARBA" id="ARBA00022801"/>
    </source>
</evidence>
<dbReference type="Gene3D" id="3.20.20.70">
    <property type="entry name" value="Aldolase class I"/>
    <property type="match status" value="1"/>
</dbReference>
<dbReference type="Gene3D" id="2.60.40.10">
    <property type="entry name" value="Immunoglobulins"/>
    <property type="match status" value="7"/>
</dbReference>
<feature type="domain" description="Carbohydrate binding X2" evidence="9">
    <location>
        <begin position="898"/>
        <end position="980"/>
    </location>
</feature>
<dbReference type="InterPro" id="IPR005102">
    <property type="entry name" value="Carbo-bd_X2"/>
</dbReference>
<evidence type="ECO:0000256" key="7">
    <source>
        <dbReference type="ARBA" id="ARBA00023326"/>
    </source>
</evidence>
<dbReference type="PANTHER" id="PTHR11452:SF33">
    <property type="entry name" value="ALPHA-GALACTOSIDASE 2"/>
    <property type="match status" value="1"/>
</dbReference>
<keyword evidence="2" id="KW-0732">Signal</keyword>
<protein>
    <recommendedName>
        <fullName evidence="8">Alpha-galactosidase</fullName>
        <ecNumber evidence="8">3.2.1.22</ecNumber>
    </recommendedName>
    <alternativeName>
        <fullName evidence="8">Melibiase</fullName>
    </alternativeName>
</protein>
<sequence length="1471" mass="158294">MRRRRSLFLIVLVMLVVTAQLGLAVQPARIAKAADNGLAQRPYMGWSSYSMQVYSGDSKWINAAQIMAQSDAMHEKLQAHGYNYINIDAGWNGGMDEYGRPVPSQTLYPNGLQEVIDHVHANGQKIGLYMIPGLSKEAYEKDLPIYGAENCSARDIAAQPLRTGDYWNIGLKIDFSNSCAQSYIDSIADMLGEWGIDFLKFDSVTPGSGHNDTSIDARDDVAAWSKALKPHGIWFELSWALDHNYADYWKKHANGWRIDWDVECYCENVALTNWNNIARLFPLAATWWRDAGPGGWNDFDSLNIGNGAMDGLTPVERQTAMTFWSVSSAQLFTGNDLTNLDEYGLSLLTNDEAIAVNQAGHPAHPVSLETKQQVWYANNGDGTLNVALFNLGDSAASVTASWKELGITGSVSVRDLWSHSELGVFEDGFTDEDIPAHGSRLLKLTVQKGGTVSANDDDTDMRYDGVWQRNGGLELAAASQKLAVKVTDSSVVSSGLDPAEAVFDKKADAQTDITTKVIANGNTLTGITFGGNRLKEGTDYTVTDNTVTIRKEFLALSPVGTVNLIFMFSGGKPQTFSILVKDTTIQNSSVNPGAISFDKGDGDRQPVTAKLSLRGNTLTGITNGGVPLTPDTDYTVAGDTVTFKEDYLFALPEGSSPLTFTFSGGTAKTIALTIRDTSKGGSYTINDTDSNIAYHGPWNYSYNRNLGDYRDDVHFLEADGEYFEYTFQGTGIEVFTELDPSQGAIDFYMDGDYKMTVNAVNTGRLTQQAVFSTAGLEAGTHTVKAVKKSGWFMLLDKLRVTLPDLIAPAEASYDKAAEGQTGIVITLNHNGLTAIRSQSAPLASGSDYSVEANQVSIGSSYLAAQPVGTTKLTFDFQDGSTQTLEVRIDDSSAENSTIAPDTADFDRKTDRQSDVSTKLTWNGNTLLGIKNGGAALTAGTDYSISGDQLVISKAYLANQPVGTTKLIFTFSAGASQTLTVHISDTTAPSSEIRPSAASFDKAGSDAGVVTTIIPNGNTLAGITNGGEPLNAGEDYSVSGDIVTISREYLDAQPVGMTGLQLQFSAGQPQTLAIAVYDSALGRYVSLNDDASGIQYTGSWQTSRGRGLGDYSDDVHYTEKNGDYFEFSFTGTGIDIVTEKEGAQGDIEIWIDGVQRQTISTYNPSRLVKQTVFVAADLPYGPHTLKAVKKSGYYMLLDQLRYKVTDLITPSEFIFDKNDAEAKDVTVSTAVDESGLISVRNGEVSLSAGTDYTVNDNQILIAKSYLAAQPAGTSYLSFDFAGDFRNDVHASAGDGASVSYTFKGSGFSWIGPKGPGLGDIDFYVDGVYRQTVSAYHSSRQVEQTLFTLTGLAEGVHTVKAVKKSGDYLLADRLDYQVGAAGLELANTDLPDGKVGQLYEVQLAGKGGTGSYRFEVTGKGLPEGLTLSHSGNLSGTPEKPGMSKFSLTLTDEAGAVVHREFKIKISNGNKPAK</sequence>
<reference evidence="12" key="1">
    <citation type="journal article" date="2019" name="Int. J. Syst. Evol. Microbiol.">
        <title>The Global Catalogue of Microorganisms (GCM) 10K type strain sequencing project: providing services to taxonomists for standard genome sequencing and annotation.</title>
        <authorList>
            <consortium name="The Broad Institute Genomics Platform"/>
            <consortium name="The Broad Institute Genome Sequencing Center for Infectious Disease"/>
            <person name="Wu L."/>
            <person name="Ma J."/>
        </authorList>
    </citation>
    <scope>NUCLEOTIDE SEQUENCE [LARGE SCALE GENOMIC DNA]</scope>
    <source>
        <strain evidence="12">KCTC 3950</strain>
    </source>
</reference>
<dbReference type="Gene3D" id="2.60.120.260">
    <property type="entry name" value="Galactose-binding domain-like"/>
    <property type="match status" value="3"/>
</dbReference>
<accession>A0ABW5P7E1</accession>
<keyword evidence="3 8" id="KW-0378">Hydrolase</keyword>
<evidence type="ECO:0000259" key="10">
    <source>
        <dbReference type="Pfam" id="PF17801"/>
    </source>
</evidence>
<dbReference type="RefSeq" id="WP_377599536.1">
    <property type="nucleotide sequence ID" value="NZ_JBHUME010000002.1"/>
</dbReference>